<feature type="transmembrane region" description="Helical" evidence="13">
    <location>
        <begin position="792"/>
        <end position="811"/>
    </location>
</feature>
<feature type="transmembrane region" description="Helical" evidence="13">
    <location>
        <begin position="1263"/>
        <end position="1280"/>
    </location>
</feature>
<keyword evidence="5 13" id="KW-0812">Transmembrane</keyword>
<evidence type="ECO:0000256" key="5">
    <source>
        <dbReference type="ARBA" id="ARBA00022692"/>
    </source>
</evidence>
<dbReference type="PANTHER" id="PTHR47540">
    <property type="entry name" value="THIAMINE REPRESSIBLE GENES REGULATORY PROTEIN THI5"/>
    <property type="match status" value="1"/>
</dbReference>
<dbReference type="GO" id="GO:0022857">
    <property type="term" value="F:transmembrane transporter activity"/>
    <property type="evidence" value="ECO:0007669"/>
    <property type="project" value="InterPro"/>
</dbReference>
<feature type="transmembrane region" description="Helical" evidence="13">
    <location>
        <begin position="1655"/>
        <end position="1678"/>
    </location>
</feature>
<feature type="transmembrane region" description="Helical" evidence="13">
    <location>
        <begin position="972"/>
        <end position="990"/>
    </location>
</feature>
<keyword evidence="7" id="KW-0805">Transcription regulation</keyword>
<feature type="transmembrane region" description="Helical" evidence="13">
    <location>
        <begin position="1333"/>
        <end position="1353"/>
    </location>
</feature>
<dbReference type="GO" id="GO:0016020">
    <property type="term" value="C:membrane"/>
    <property type="evidence" value="ECO:0007669"/>
    <property type="project" value="UniProtKB-SubCell"/>
</dbReference>
<feature type="transmembrane region" description="Helical" evidence="13">
    <location>
        <begin position="880"/>
        <end position="901"/>
    </location>
</feature>
<dbReference type="FunFam" id="1.20.1250.20:FF:000013">
    <property type="entry name" value="MFS general substrate transporter"/>
    <property type="match status" value="1"/>
</dbReference>
<organism evidence="15 16">
    <name type="scientific">Talaromyces rugulosus</name>
    <name type="common">Penicillium rugulosum</name>
    <dbReference type="NCBI Taxonomy" id="121627"/>
    <lineage>
        <taxon>Eukaryota</taxon>
        <taxon>Fungi</taxon>
        <taxon>Dikarya</taxon>
        <taxon>Ascomycota</taxon>
        <taxon>Pezizomycotina</taxon>
        <taxon>Eurotiomycetes</taxon>
        <taxon>Eurotiomycetidae</taxon>
        <taxon>Eurotiales</taxon>
        <taxon>Trichocomaceae</taxon>
        <taxon>Talaromyces</taxon>
        <taxon>Talaromyces sect. Islandici</taxon>
    </lineage>
</organism>
<feature type="transmembrane region" description="Helical" evidence="13">
    <location>
        <begin position="1565"/>
        <end position="1585"/>
    </location>
</feature>
<dbReference type="GeneID" id="55995573"/>
<evidence type="ECO:0000256" key="12">
    <source>
        <dbReference type="SAM" id="MobiDB-lite"/>
    </source>
</evidence>
<evidence type="ECO:0000256" key="2">
    <source>
        <dbReference type="ARBA" id="ARBA00004141"/>
    </source>
</evidence>
<feature type="compositionally biased region" description="Polar residues" evidence="12">
    <location>
        <begin position="634"/>
        <end position="656"/>
    </location>
</feature>
<name>A0A7H8R4M2_TALRU</name>
<feature type="transmembrane region" description="Helical" evidence="13">
    <location>
        <begin position="1066"/>
        <end position="1092"/>
    </location>
</feature>
<dbReference type="Pfam" id="PF07690">
    <property type="entry name" value="MFS_1"/>
    <property type="match status" value="1"/>
</dbReference>
<evidence type="ECO:0000256" key="13">
    <source>
        <dbReference type="SAM" id="Phobius"/>
    </source>
</evidence>
<feature type="region of interest" description="Disordered" evidence="12">
    <location>
        <begin position="1"/>
        <end position="31"/>
    </location>
</feature>
<keyword evidence="4" id="KW-0813">Transport</keyword>
<feature type="transmembrane region" description="Helical" evidence="13">
    <location>
        <begin position="1133"/>
        <end position="1153"/>
    </location>
</feature>
<dbReference type="InterPro" id="IPR011701">
    <property type="entry name" value="MFS"/>
</dbReference>
<dbReference type="InterPro" id="IPR036259">
    <property type="entry name" value="MFS_trans_sf"/>
</dbReference>
<evidence type="ECO:0000256" key="3">
    <source>
        <dbReference type="ARBA" id="ARBA00010992"/>
    </source>
</evidence>
<keyword evidence="16" id="KW-1185">Reference proteome</keyword>
<evidence type="ECO:0000256" key="10">
    <source>
        <dbReference type="ARBA" id="ARBA00023163"/>
    </source>
</evidence>
<dbReference type="Gene3D" id="1.20.1250.20">
    <property type="entry name" value="MFS general substrate transporter like domains"/>
    <property type="match status" value="3"/>
</dbReference>
<feature type="transmembrane region" description="Helical" evidence="13">
    <location>
        <begin position="552"/>
        <end position="571"/>
    </location>
</feature>
<keyword evidence="6 13" id="KW-1133">Transmembrane helix</keyword>
<sequence length="1728" mass="193010">MASGQSISLPSSVENSNRSQIRRKRSRNKERVKVTRACDRCKRAKANCTFTSAYSRGRVPSVLSVSVPGDDNGSNLALVEDATRNSLVSEQQLLSRTERNNTTDLQNQHDSLPDVVAPSAAIYAEASSHNSPEPSQTDLQGHYIGPASGVSFLHRIQKRLHQAISFSPASSIFTFGDAPLQLAEFDPSFCMMLPRPDAQRLIDRYFDFAMPTYRFLHRPTIQEWFNEFYDTLGTMRDVQKAPAKVALLFMVFAHARVYMPEDDRPGPPDLSTRYFLAADHQLTKEKGSIRLTSVQARLTQCYYLLTQSRINHCWSLFGTVSHLALAIGLNRNISPNLTNKLNVVEAECRRRTFWCAYTLDAYLSAALGRPRTFHDDDIDTELPACIEDEDLMTNDMNLPVVSSRGPSTMLAALSHMKLAQVIGKILTNLYSIKPISATRRKAAVEEILQDLRNWRAELTRFLDVDKFSTSFLIPLFQRQRNVLNLTYWHAVILSHRPFVLGSLARLSQRNKGDVRYEDDARTEDTLKECLDAAMNTVNTINEITESRQFFRAFWITTYFGFNATIMLYIYVIQECASPSEVYSSYLSAATRCQSHISAIAEKGSLSERYCLVLEELRVEALRQTKPTNLGEMVNTQSQDTSTTNGNWLHPTASSSGIPMGEPRENPTDYTTDLRGEPDIVDFNGNNTIPGFSFSDYSDWDQFTSMCYTYVIMAYLNLKGNGLLTGVTITAGMGFIVFGIIHATMMVTAPTFESQFHLNSAMEGTVTSLFVVGAFLGCLISALINGRLGRKTIAHFGSFGVTIGAVLQAASYGIPQLLVGRIVAGIGLGLVVSNIIMWQTEISPSHMRGRLVASALTFLILGDLIALWLEYGIADRASSYAWRLPLALQAALALLLSALLFVMPESPRWLLQNEYREEAIDVLTRLHTHHGQLDEDAMNKTVTDITDAIAIEHNQAGWTDLFKGDNVGSRRRVVVSCILNACQAWSGSTPVSYYTTFIFKNSIGLSYKKALLLAGVLQVFRMCASVGTWYSIEKWGRRLSFMVTALGMTIVMAVMAAMIAVNTQTAGIVAAIMLFLYEAFYAWGFMGPIWVYAPEILPLAHRAKGEGLATACLWLSTFVVVEIVPVAIDNIGWRVYLIFACFNLAFIPFIYFFVPETAGLSLESIDLCFMDQAQNPVKKANEMRRGIKEGRDVTLNHVLEKGKNVGSQHLEYKSRTGSNDTEGNSLANTNTIMEKTAAKHEEFVHLGQLTAGEKVLEKKLTRRIDALIMPLIILVYLMNYIDRNNYAAAKLQGLIQELSLTNQQYQTGLSILFIAYILMQVPSNLLLNYMGRPSLYISFFVCAWGLVSACTSQVQSYGGMVACRFLLGLVEAPFFAGVLFYLSKWYTKKELAFRMSVFYSGSLLSGAFGNLIAAGILSGLDGKRGMSAWRWLYVIEGSITCVIGIAIAILLPDFPETWRVLSLEMKEVAIRRLAIDAAETDVDEEGSASQLKGLKMAVTDVKTYALALAYFCIAAGGSFQYFFPTLTSTLGYSNTISLLLVAPPYVFMVFYSLAHSWISDRLGMRFWFFFYPIPITIIGFIIFMTTDSFGPRYLSLFLMNFTFAQNGTLYSWIASSLPRPPAKRAAAYAFINSLGNSASIWTPYTYYDSEKPYYRVALGICIAVQALGGLSAVFMYFTLNKLNKRQERLENEDVQLTEKELRRLQKTADAEGVDIAAARQLHRGFRYML</sequence>
<dbReference type="SMART" id="SM00906">
    <property type="entry name" value="Fungal_trans"/>
    <property type="match status" value="1"/>
</dbReference>
<dbReference type="Pfam" id="PF04082">
    <property type="entry name" value="Fungal_trans"/>
    <property type="match status" value="1"/>
</dbReference>
<dbReference type="InterPro" id="IPR007219">
    <property type="entry name" value="XnlR_reg_dom"/>
</dbReference>
<dbReference type="PANTHER" id="PTHR47540:SF3">
    <property type="entry name" value="ZN(II)2CYS6 TRANSCRIPTION FACTOR (EUROFUNG)"/>
    <property type="match status" value="1"/>
</dbReference>
<dbReference type="OrthoDB" id="2579025at2759"/>
<dbReference type="GO" id="GO:0006351">
    <property type="term" value="P:DNA-templated transcription"/>
    <property type="evidence" value="ECO:0007669"/>
    <property type="project" value="InterPro"/>
</dbReference>
<evidence type="ECO:0000256" key="8">
    <source>
        <dbReference type="ARBA" id="ARBA00023125"/>
    </source>
</evidence>
<feature type="transmembrane region" description="Helical" evidence="13">
    <location>
        <begin position="849"/>
        <end position="868"/>
    </location>
</feature>
<dbReference type="InterPro" id="IPR003663">
    <property type="entry name" value="Sugar/inositol_transpt"/>
</dbReference>
<dbReference type="InterPro" id="IPR005828">
    <property type="entry name" value="MFS_sugar_transport-like"/>
</dbReference>
<dbReference type="RefSeq" id="XP_035347113.1">
    <property type="nucleotide sequence ID" value="XM_035491220.1"/>
</dbReference>
<comment type="similarity">
    <text evidence="3">Belongs to the major facilitator superfamily. Sugar transporter (TC 2.A.1.1) family.</text>
</comment>
<reference evidence="16" key="1">
    <citation type="submission" date="2020-06" db="EMBL/GenBank/DDBJ databases">
        <title>A chromosome-scale genome assembly of Talaromyces rugulosus W13939.</title>
        <authorList>
            <person name="Wang B."/>
            <person name="Guo L."/>
            <person name="Ye K."/>
            <person name="Wang L."/>
        </authorList>
    </citation>
    <scope>NUCLEOTIDE SEQUENCE [LARGE SCALE GENOMIC DNA]</scope>
    <source>
        <strain evidence="16">W13939</strain>
    </source>
</reference>
<feature type="domain" description="Major facilitator superfamily (MFS) profile" evidence="14">
    <location>
        <begin position="726"/>
        <end position="1157"/>
    </location>
</feature>
<dbReference type="InterPro" id="IPR051711">
    <property type="entry name" value="Stress_Response_Reg"/>
</dbReference>
<keyword evidence="11" id="KW-0539">Nucleus</keyword>
<dbReference type="NCBIfam" id="TIGR00879">
    <property type="entry name" value="SP"/>
    <property type="match status" value="1"/>
</dbReference>
<dbReference type="Proteomes" id="UP000509510">
    <property type="component" value="Chromosome IV"/>
</dbReference>
<dbReference type="CDD" id="cd12148">
    <property type="entry name" value="fungal_TF_MHR"/>
    <property type="match status" value="1"/>
</dbReference>
<dbReference type="GO" id="GO:0045944">
    <property type="term" value="P:positive regulation of transcription by RNA polymerase II"/>
    <property type="evidence" value="ECO:0007669"/>
    <property type="project" value="TreeGrafter"/>
</dbReference>
<feature type="transmembrane region" description="Helical" evidence="13">
    <location>
        <begin position="1010"/>
        <end position="1031"/>
    </location>
</feature>
<feature type="domain" description="Major facilitator superfamily (MFS) profile" evidence="14">
    <location>
        <begin position="1267"/>
        <end position="1682"/>
    </location>
</feature>
<protein>
    <recommendedName>
        <fullName evidence="14">Major facilitator superfamily (MFS) profile domain-containing protein</fullName>
    </recommendedName>
</protein>
<feature type="transmembrane region" description="Helical" evidence="13">
    <location>
        <begin position="1365"/>
        <end position="1384"/>
    </location>
</feature>
<evidence type="ECO:0000256" key="6">
    <source>
        <dbReference type="ARBA" id="ARBA00022989"/>
    </source>
</evidence>
<evidence type="ECO:0000256" key="7">
    <source>
        <dbReference type="ARBA" id="ARBA00023015"/>
    </source>
</evidence>
<feature type="transmembrane region" description="Helical" evidence="13">
    <location>
        <begin position="1534"/>
        <end position="1553"/>
    </location>
</feature>
<evidence type="ECO:0000256" key="11">
    <source>
        <dbReference type="ARBA" id="ARBA00023242"/>
    </source>
</evidence>
<dbReference type="GO" id="GO:0008270">
    <property type="term" value="F:zinc ion binding"/>
    <property type="evidence" value="ECO:0007669"/>
    <property type="project" value="InterPro"/>
</dbReference>
<evidence type="ECO:0000256" key="9">
    <source>
        <dbReference type="ARBA" id="ARBA00023136"/>
    </source>
</evidence>
<dbReference type="InterPro" id="IPR020846">
    <property type="entry name" value="MFS_dom"/>
</dbReference>
<dbReference type="GO" id="GO:0043565">
    <property type="term" value="F:sequence-specific DNA binding"/>
    <property type="evidence" value="ECO:0007669"/>
    <property type="project" value="TreeGrafter"/>
</dbReference>
<feature type="transmembrane region" description="Helical" evidence="13">
    <location>
        <begin position="764"/>
        <end position="785"/>
    </location>
</feature>
<dbReference type="Pfam" id="PF00083">
    <property type="entry name" value="Sugar_tr"/>
    <property type="match status" value="1"/>
</dbReference>
<keyword evidence="8" id="KW-0238">DNA-binding</keyword>
<feature type="transmembrane region" description="Helical" evidence="13">
    <location>
        <begin position="1624"/>
        <end position="1643"/>
    </location>
</feature>
<feature type="transmembrane region" description="Helical" evidence="13">
    <location>
        <begin position="1503"/>
        <end position="1522"/>
    </location>
</feature>
<feature type="transmembrane region" description="Helical" evidence="13">
    <location>
        <begin position="817"/>
        <end position="837"/>
    </location>
</feature>
<keyword evidence="9 13" id="KW-0472">Membrane</keyword>
<dbReference type="KEGG" id="trg:TRUGW13939_08084"/>
<dbReference type="PROSITE" id="PS50850">
    <property type="entry name" value="MFS"/>
    <property type="match status" value="2"/>
</dbReference>
<feature type="region of interest" description="Disordered" evidence="12">
    <location>
        <begin position="634"/>
        <end position="666"/>
    </location>
</feature>
<gene>
    <name evidence="15" type="ORF">TRUGW13939_08084</name>
</gene>
<feature type="transmembrane region" description="Helical" evidence="13">
    <location>
        <begin position="722"/>
        <end position="744"/>
    </location>
</feature>
<dbReference type="SUPFAM" id="SSF103473">
    <property type="entry name" value="MFS general substrate transporter"/>
    <property type="match status" value="2"/>
</dbReference>
<evidence type="ECO:0000313" key="16">
    <source>
        <dbReference type="Proteomes" id="UP000509510"/>
    </source>
</evidence>
<feature type="transmembrane region" description="Helical" evidence="13">
    <location>
        <begin position="1396"/>
        <end position="1418"/>
    </location>
</feature>
<proteinExistence type="inferred from homology"/>
<dbReference type="EMBL" id="CP055901">
    <property type="protein sequence ID" value="QKX60938.1"/>
    <property type="molecule type" value="Genomic_DNA"/>
</dbReference>
<feature type="transmembrane region" description="Helical" evidence="13">
    <location>
        <begin position="1430"/>
        <end position="1450"/>
    </location>
</feature>
<feature type="compositionally biased region" description="Polar residues" evidence="12">
    <location>
        <begin position="1"/>
        <end position="19"/>
    </location>
</feature>
<dbReference type="FunFam" id="1.20.1250.20:FF:000057">
    <property type="entry name" value="MFS general substrate transporter"/>
    <property type="match status" value="1"/>
</dbReference>
<evidence type="ECO:0000256" key="1">
    <source>
        <dbReference type="ARBA" id="ARBA00004123"/>
    </source>
</evidence>
<dbReference type="GO" id="GO:0005634">
    <property type="term" value="C:nucleus"/>
    <property type="evidence" value="ECO:0007669"/>
    <property type="project" value="UniProtKB-SubCell"/>
</dbReference>
<feature type="transmembrane region" description="Helical" evidence="13">
    <location>
        <begin position="1307"/>
        <end position="1326"/>
    </location>
</feature>
<keyword evidence="10" id="KW-0804">Transcription</keyword>
<accession>A0A7H8R4M2</accession>
<evidence type="ECO:0000259" key="14">
    <source>
        <dbReference type="PROSITE" id="PS50850"/>
    </source>
</evidence>
<feature type="transmembrane region" description="Helical" evidence="13">
    <location>
        <begin position="1104"/>
        <end position="1127"/>
    </location>
</feature>
<evidence type="ECO:0000313" key="15">
    <source>
        <dbReference type="EMBL" id="QKX60938.1"/>
    </source>
</evidence>
<evidence type="ECO:0000256" key="4">
    <source>
        <dbReference type="ARBA" id="ARBA00022448"/>
    </source>
</evidence>
<comment type="subcellular location">
    <subcellularLocation>
        <location evidence="2">Membrane</location>
        <topology evidence="2">Multi-pass membrane protein</topology>
    </subcellularLocation>
    <subcellularLocation>
        <location evidence="1">Nucleus</location>
    </subcellularLocation>
</comment>
<feature type="transmembrane region" description="Helical" evidence="13">
    <location>
        <begin position="1591"/>
        <end position="1612"/>
    </location>
</feature>
<feature type="transmembrane region" description="Helical" evidence="13">
    <location>
        <begin position="1038"/>
        <end position="1060"/>
    </location>
</feature>